<gene>
    <name evidence="1" type="ORF">EV186_104156</name>
</gene>
<dbReference type="Pfam" id="PF06224">
    <property type="entry name" value="AlkZ-like"/>
    <property type="match status" value="1"/>
</dbReference>
<keyword evidence="2" id="KW-1185">Reference proteome</keyword>
<dbReference type="PANTHER" id="PTHR30528:SF0">
    <property type="entry name" value="CYTOPLASMIC PROTEIN"/>
    <property type="match status" value="1"/>
</dbReference>
<sequence length="368" mass="41105">MRPHELSRQDARRIAVCAQLLVKPRPTALLEVVDGLTMLQVDQTSAVAPSADLVVWSRLGSAYDRAELTTALADRSLIELRSMIRPSKDLALYRADMAEWPGTGTVSGWLLAEARWLEANDGCRRDILARLDEAGPLSARELPDTCVKPWKSSGWNNNRNVTLMLELMEKTGDVAVAGRDRSGRLWDLAERVYPPGPTVPAPEARQLRGERRLRALGIARARGQECPVEPWDVGDVGEPAVIEGVRGEWRVDPVALELGLGRRFTGRAAILSPLDRLVHDRKRMVDIFEFDYQLEMFKPAAKRRWGYYALPILYGDCLVGKVDARADRKAGVLVVNAIHEDEPFTKAMSAAVDRELADLARWLELELN</sequence>
<protein>
    <recommendedName>
        <fullName evidence="3">Winged helix-turn-helix domain-containing protein</fullName>
    </recommendedName>
</protein>
<dbReference type="RefSeq" id="WP_133851560.1">
    <property type="nucleotide sequence ID" value="NZ_SNXZ01000004.1"/>
</dbReference>
<comment type="caution">
    <text evidence="1">The sequence shown here is derived from an EMBL/GenBank/DDBJ whole genome shotgun (WGS) entry which is preliminary data.</text>
</comment>
<dbReference type="OrthoDB" id="9787207at2"/>
<proteinExistence type="predicted"/>
<evidence type="ECO:0008006" key="3">
    <source>
        <dbReference type="Google" id="ProtNLM"/>
    </source>
</evidence>
<evidence type="ECO:0000313" key="2">
    <source>
        <dbReference type="Proteomes" id="UP000295444"/>
    </source>
</evidence>
<dbReference type="EMBL" id="SNXZ01000004">
    <property type="protein sequence ID" value="TDP96174.1"/>
    <property type="molecule type" value="Genomic_DNA"/>
</dbReference>
<dbReference type="AlphaFoldDB" id="A0A4R6S9M9"/>
<dbReference type="InterPro" id="IPR009351">
    <property type="entry name" value="AlkZ-like"/>
</dbReference>
<accession>A0A4R6S9M9</accession>
<evidence type="ECO:0000313" key="1">
    <source>
        <dbReference type="EMBL" id="TDP96174.1"/>
    </source>
</evidence>
<dbReference type="Proteomes" id="UP000295444">
    <property type="component" value="Unassembled WGS sequence"/>
</dbReference>
<organism evidence="1 2">
    <name type="scientific">Labedaea rhizosphaerae</name>
    <dbReference type="NCBI Taxonomy" id="598644"/>
    <lineage>
        <taxon>Bacteria</taxon>
        <taxon>Bacillati</taxon>
        <taxon>Actinomycetota</taxon>
        <taxon>Actinomycetes</taxon>
        <taxon>Pseudonocardiales</taxon>
        <taxon>Pseudonocardiaceae</taxon>
        <taxon>Labedaea</taxon>
    </lineage>
</organism>
<dbReference type="PANTHER" id="PTHR30528">
    <property type="entry name" value="CYTOPLASMIC PROTEIN"/>
    <property type="match status" value="1"/>
</dbReference>
<name>A0A4R6S9M9_LABRH</name>
<reference evidence="1 2" key="1">
    <citation type="submission" date="2019-03" db="EMBL/GenBank/DDBJ databases">
        <title>Genomic Encyclopedia of Type Strains, Phase IV (KMG-IV): sequencing the most valuable type-strain genomes for metagenomic binning, comparative biology and taxonomic classification.</title>
        <authorList>
            <person name="Goeker M."/>
        </authorList>
    </citation>
    <scope>NUCLEOTIDE SEQUENCE [LARGE SCALE GENOMIC DNA]</scope>
    <source>
        <strain evidence="1 2">DSM 45361</strain>
    </source>
</reference>